<reference evidence="3 4" key="1">
    <citation type="submission" date="2018-11" db="EMBL/GenBank/DDBJ databases">
        <title>Genome sequence of Saitozyma podzolica DSM 27192.</title>
        <authorList>
            <person name="Aliyu H."/>
            <person name="Gorte O."/>
            <person name="Ochsenreither K."/>
        </authorList>
    </citation>
    <scope>NUCLEOTIDE SEQUENCE [LARGE SCALE GENOMIC DNA]</scope>
    <source>
        <strain evidence="3 4">DSM 27192</strain>
    </source>
</reference>
<dbReference type="Gene3D" id="1.10.3210.50">
    <property type="match status" value="1"/>
</dbReference>
<dbReference type="PANTHER" id="PTHR33594:SF1">
    <property type="entry name" value="HD_PDEASE DOMAIN-CONTAINING PROTEIN"/>
    <property type="match status" value="1"/>
</dbReference>
<sequence length="265" mass="29076">MASSSKHADTARAELIGRAEALVKAHMAQYDPSHDWAHVDRVRKTAMRIARSLNPEPDLLVVELAALFHDMADGMSAPYSSTAPLTTATPPTRYLPTDSPSTDKPTRPAKYTSTSSLPTLLSPFFTHPSTSSVLLPSQVTLITRIIPSVSWTAEARQRAAPGEYTRWHETCPELCAVQDADRLDAIGAVGVMRCAAFSGVKGRKLVDDADTNGGGSAEAHFEEKLLKIKGRMKTDFGRAEAERRHQTMVNFLEALESERRTWTDE</sequence>
<proteinExistence type="predicted"/>
<dbReference type="PANTHER" id="PTHR33594">
    <property type="entry name" value="SUPERFAMILY HYDROLASE, PUTATIVE (AFU_ORTHOLOGUE AFUA_1G03035)-RELATED"/>
    <property type="match status" value="1"/>
</dbReference>
<dbReference type="Proteomes" id="UP000279259">
    <property type="component" value="Unassembled WGS sequence"/>
</dbReference>
<dbReference type="SMART" id="SM00471">
    <property type="entry name" value="HDc"/>
    <property type="match status" value="1"/>
</dbReference>
<accession>A0A427YH84</accession>
<dbReference type="OrthoDB" id="16547at2759"/>
<dbReference type="InterPro" id="IPR003607">
    <property type="entry name" value="HD/PDEase_dom"/>
</dbReference>
<organism evidence="3 4">
    <name type="scientific">Saitozyma podzolica</name>
    <dbReference type="NCBI Taxonomy" id="1890683"/>
    <lineage>
        <taxon>Eukaryota</taxon>
        <taxon>Fungi</taxon>
        <taxon>Dikarya</taxon>
        <taxon>Basidiomycota</taxon>
        <taxon>Agaricomycotina</taxon>
        <taxon>Tremellomycetes</taxon>
        <taxon>Tremellales</taxon>
        <taxon>Trimorphomycetaceae</taxon>
        <taxon>Saitozyma</taxon>
    </lineage>
</organism>
<dbReference type="SUPFAM" id="SSF109604">
    <property type="entry name" value="HD-domain/PDEase-like"/>
    <property type="match status" value="1"/>
</dbReference>
<feature type="compositionally biased region" description="Low complexity" evidence="1">
    <location>
        <begin position="80"/>
        <end position="97"/>
    </location>
</feature>
<dbReference type="STRING" id="1890683.A0A427YH84"/>
<protein>
    <recommendedName>
        <fullName evidence="2">HD/PDEase domain-containing protein</fullName>
    </recommendedName>
</protein>
<dbReference type="CDD" id="cd00077">
    <property type="entry name" value="HDc"/>
    <property type="match status" value="1"/>
</dbReference>
<name>A0A427YH84_9TREE</name>
<evidence type="ECO:0000313" key="4">
    <source>
        <dbReference type="Proteomes" id="UP000279259"/>
    </source>
</evidence>
<feature type="region of interest" description="Disordered" evidence="1">
    <location>
        <begin position="80"/>
        <end position="114"/>
    </location>
</feature>
<evidence type="ECO:0000259" key="2">
    <source>
        <dbReference type="SMART" id="SM00471"/>
    </source>
</evidence>
<dbReference type="EMBL" id="RSCD01000010">
    <property type="protein sequence ID" value="RSH90448.1"/>
    <property type="molecule type" value="Genomic_DNA"/>
</dbReference>
<evidence type="ECO:0000256" key="1">
    <source>
        <dbReference type="SAM" id="MobiDB-lite"/>
    </source>
</evidence>
<feature type="domain" description="HD/PDEase" evidence="2">
    <location>
        <begin position="31"/>
        <end position="195"/>
    </location>
</feature>
<keyword evidence="4" id="KW-1185">Reference proteome</keyword>
<comment type="caution">
    <text evidence="3">The sequence shown here is derived from an EMBL/GenBank/DDBJ whole genome shotgun (WGS) entry which is preliminary data.</text>
</comment>
<dbReference type="Gene3D" id="1.10.472.50">
    <property type="entry name" value="HD-domain/PDEase-like"/>
    <property type="match status" value="1"/>
</dbReference>
<gene>
    <name evidence="3" type="ORF">EHS25_001053</name>
</gene>
<evidence type="ECO:0000313" key="3">
    <source>
        <dbReference type="EMBL" id="RSH90448.1"/>
    </source>
</evidence>
<dbReference type="AlphaFoldDB" id="A0A427YH84"/>